<evidence type="ECO:0000313" key="2">
    <source>
        <dbReference type="EMBL" id="MBC2649880.1"/>
    </source>
</evidence>
<dbReference type="EMBL" id="JACLAH010000018">
    <property type="protein sequence ID" value="MBC2649880.1"/>
    <property type="molecule type" value="Genomic_DNA"/>
</dbReference>
<organism evidence="2 3">
    <name type="scientific">Citrobacter braakii</name>
    <dbReference type="NCBI Taxonomy" id="57706"/>
    <lineage>
        <taxon>Bacteria</taxon>
        <taxon>Pseudomonadati</taxon>
        <taxon>Pseudomonadota</taxon>
        <taxon>Gammaproteobacteria</taxon>
        <taxon>Enterobacterales</taxon>
        <taxon>Enterobacteriaceae</taxon>
        <taxon>Citrobacter</taxon>
        <taxon>Citrobacter freundii complex</taxon>
    </lineage>
</organism>
<comment type="caution">
    <text evidence="2">The sequence shown here is derived from an EMBL/GenBank/DDBJ whole genome shotgun (WGS) entry which is preliminary data.</text>
</comment>
<gene>
    <name evidence="2" type="ORF">H6P72_25135</name>
</gene>
<accession>A0ABR6U2Q1</accession>
<dbReference type="Proteomes" id="UP000586346">
    <property type="component" value="Unassembled WGS sequence"/>
</dbReference>
<evidence type="ECO:0008006" key="4">
    <source>
        <dbReference type="Google" id="ProtNLM"/>
    </source>
</evidence>
<dbReference type="RefSeq" id="WP_221774906.1">
    <property type="nucleotide sequence ID" value="NZ_JACLAH010000018.1"/>
</dbReference>
<proteinExistence type="predicted"/>
<evidence type="ECO:0000313" key="3">
    <source>
        <dbReference type="Proteomes" id="UP000586346"/>
    </source>
</evidence>
<feature type="region of interest" description="Disordered" evidence="1">
    <location>
        <begin position="265"/>
        <end position="289"/>
    </location>
</feature>
<reference evidence="2 3" key="1">
    <citation type="submission" date="2020-08" db="EMBL/GenBank/DDBJ databases">
        <title>Emergence and comparative genomics analysis of Citrobacter in Fennec fox imported from North Africa to China.</title>
        <authorList>
            <person name="Zheng B."/>
        </authorList>
    </citation>
    <scope>NUCLEOTIDE SEQUENCE [LARGE SCALE GENOMIC DNA]</scope>
    <source>
        <strain evidence="2 3">FF371</strain>
    </source>
</reference>
<feature type="non-terminal residue" evidence="2">
    <location>
        <position position="289"/>
    </location>
</feature>
<evidence type="ECO:0000256" key="1">
    <source>
        <dbReference type="SAM" id="MobiDB-lite"/>
    </source>
</evidence>
<sequence>MNRSDAPAKKPVPFAVNGPREAILETTPSGDNQASYDAGFPPITMILKSAGGKPPKGEDMNQILYELAQNARWNQAGAGYQFDSAFSTGISGYPIGAILQNSTGDGTWINTLDGNTNNPEVATATPLTGWIPLDSNGVTTKTGLTNANVTLTTLEASRDRIILSGTLTGNINIIFPAWRKKWTVVNNTSGSFNVTVKTTSGTGIPIPSGMTAYVIGDGTNVIQDTNIFGISGRLINIQTFTTSGTYTPTPGTKSILVQVQGGGGAGGSATSGTGTSATVGSGGGGGGYA</sequence>
<feature type="region of interest" description="Disordered" evidence="1">
    <location>
        <begin position="1"/>
        <end position="37"/>
    </location>
</feature>
<feature type="compositionally biased region" description="Low complexity" evidence="1">
    <location>
        <begin position="270"/>
        <end position="279"/>
    </location>
</feature>
<protein>
    <recommendedName>
        <fullName evidence="4">Phage tail protein</fullName>
    </recommendedName>
</protein>
<name>A0ABR6U2Q1_CITBR</name>
<feature type="compositionally biased region" description="Gly residues" evidence="1">
    <location>
        <begin position="280"/>
        <end position="289"/>
    </location>
</feature>
<feature type="compositionally biased region" description="Polar residues" evidence="1">
    <location>
        <begin position="26"/>
        <end position="35"/>
    </location>
</feature>
<keyword evidence="3" id="KW-1185">Reference proteome</keyword>